<reference evidence="1 2" key="1">
    <citation type="submission" date="2019-01" db="EMBL/GenBank/DDBJ databases">
        <authorList>
            <person name="Sayadi A."/>
        </authorList>
    </citation>
    <scope>NUCLEOTIDE SEQUENCE [LARGE SCALE GENOMIC DNA]</scope>
</reference>
<dbReference type="Pfam" id="PF06585">
    <property type="entry name" value="JHBP"/>
    <property type="match status" value="1"/>
</dbReference>
<dbReference type="PANTHER" id="PTHR11008">
    <property type="entry name" value="PROTEIN TAKEOUT-LIKE PROTEIN"/>
    <property type="match status" value="1"/>
</dbReference>
<evidence type="ECO:0008006" key="3">
    <source>
        <dbReference type="Google" id="ProtNLM"/>
    </source>
</evidence>
<protein>
    <recommendedName>
        <fullName evidence="3">Lipid-binding serum glycoprotein N-terminal domain-containing protein</fullName>
    </recommendedName>
</protein>
<dbReference type="InterPro" id="IPR010562">
    <property type="entry name" value="Haemolymph_juvenile_hormone-bd"/>
</dbReference>
<sequence length="163" mass="17924">MNCILQSARGKVGIKNLVLTGVKKLKFKADMIPTVVTFKLPHAKLDVDYSVDLSVFDVDTLKVDGSGHVSVELEGVDFKLKYNPTILSGPKESIKKVDLDLKNAKFSITGLLGDEALSQAVTKWVNANLMKLFKKEIGTILNIVKDFLNAVLPHYIAVLNKRG</sequence>
<dbReference type="GO" id="GO:0005615">
    <property type="term" value="C:extracellular space"/>
    <property type="evidence" value="ECO:0007669"/>
    <property type="project" value="TreeGrafter"/>
</dbReference>
<evidence type="ECO:0000313" key="1">
    <source>
        <dbReference type="EMBL" id="VEN37325.1"/>
    </source>
</evidence>
<accession>A0A653BPU7</accession>
<evidence type="ECO:0000313" key="2">
    <source>
        <dbReference type="Proteomes" id="UP000410492"/>
    </source>
</evidence>
<dbReference type="Proteomes" id="UP000410492">
    <property type="component" value="Unassembled WGS sequence"/>
</dbReference>
<dbReference type="Gene3D" id="3.15.10.30">
    <property type="entry name" value="Haemolymph juvenile hormone binding protein"/>
    <property type="match status" value="1"/>
</dbReference>
<proteinExistence type="predicted"/>
<dbReference type="EMBL" id="CAACVG010003236">
    <property type="protein sequence ID" value="VEN37325.1"/>
    <property type="molecule type" value="Genomic_DNA"/>
</dbReference>
<keyword evidence="2" id="KW-1185">Reference proteome</keyword>
<dbReference type="AlphaFoldDB" id="A0A653BPU7"/>
<gene>
    <name evidence="1" type="ORF">CALMAC_LOCUS2614</name>
</gene>
<dbReference type="InterPro" id="IPR038606">
    <property type="entry name" value="To_sf"/>
</dbReference>
<name>A0A653BPU7_CALMS</name>
<dbReference type="PANTHER" id="PTHR11008:SF29">
    <property type="entry name" value="IP17226P"/>
    <property type="match status" value="1"/>
</dbReference>
<organism evidence="1 2">
    <name type="scientific">Callosobruchus maculatus</name>
    <name type="common">Southern cowpea weevil</name>
    <name type="synonym">Pulse bruchid</name>
    <dbReference type="NCBI Taxonomy" id="64391"/>
    <lineage>
        <taxon>Eukaryota</taxon>
        <taxon>Metazoa</taxon>
        <taxon>Ecdysozoa</taxon>
        <taxon>Arthropoda</taxon>
        <taxon>Hexapoda</taxon>
        <taxon>Insecta</taxon>
        <taxon>Pterygota</taxon>
        <taxon>Neoptera</taxon>
        <taxon>Endopterygota</taxon>
        <taxon>Coleoptera</taxon>
        <taxon>Polyphaga</taxon>
        <taxon>Cucujiformia</taxon>
        <taxon>Chrysomeloidea</taxon>
        <taxon>Chrysomelidae</taxon>
        <taxon>Bruchinae</taxon>
        <taxon>Bruchini</taxon>
        <taxon>Callosobruchus</taxon>
    </lineage>
</organism>
<dbReference type="OrthoDB" id="6747947at2759"/>